<dbReference type="Proteomes" id="UP000265566">
    <property type="component" value="Chromosome 7"/>
</dbReference>
<protein>
    <submittedName>
        <fullName evidence="2">Uncharacterized protein</fullName>
    </submittedName>
</protein>
<gene>
    <name evidence="2" type="ORF">MtrunA17_Chr7g0250041</name>
</gene>
<accession>A0A396H1Q4</accession>
<evidence type="ECO:0000313" key="2">
    <source>
        <dbReference type="EMBL" id="RHN47170.1"/>
    </source>
</evidence>
<reference evidence="2" key="1">
    <citation type="journal article" date="2018" name="Nat. Plants">
        <title>Whole-genome landscape of Medicago truncatula symbiotic genes.</title>
        <authorList>
            <person name="Pecrix Y."/>
            <person name="Gamas P."/>
            <person name="Carrere S."/>
        </authorList>
    </citation>
    <scope>NUCLEOTIDE SEQUENCE</scope>
    <source>
        <tissue evidence="2">Leaves</tissue>
    </source>
</reference>
<sequence length="56" mass="6605">MEGRNCHLERIPVNPQENQVEVEHTKLEQYALNAQKKEARHHRKRTSMTIGVARKI</sequence>
<dbReference type="AlphaFoldDB" id="A0A396H1Q4"/>
<evidence type="ECO:0000256" key="1">
    <source>
        <dbReference type="SAM" id="MobiDB-lite"/>
    </source>
</evidence>
<name>A0A396H1Q4_MEDTR</name>
<proteinExistence type="predicted"/>
<organism evidence="2">
    <name type="scientific">Medicago truncatula</name>
    <name type="common">Barrel medic</name>
    <name type="synonym">Medicago tribuloides</name>
    <dbReference type="NCBI Taxonomy" id="3880"/>
    <lineage>
        <taxon>Eukaryota</taxon>
        <taxon>Viridiplantae</taxon>
        <taxon>Streptophyta</taxon>
        <taxon>Embryophyta</taxon>
        <taxon>Tracheophyta</taxon>
        <taxon>Spermatophyta</taxon>
        <taxon>Magnoliopsida</taxon>
        <taxon>eudicotyledons</taxon>
        <taxon>Gunneridae</taxon>
        <taxon>Pentapetalae</taxon>
        <taxon>rosids</taxon>
        <taxon>fabids</taxon>
        <taxon>Fabales</taxon>
        <taxon>Fabaceae</taxon>
        <taxon>Papilionoideae</taxon>
        <taxon>50 kb inversion clade</taxon>
        <taxon>NPAAA clade</taxon>
        <taxon>Hologalegina</taxon>
        <taxon>IRL clade</taxon>
        <taxon>Trifolieae</taxon>
        <taxon>Medicago</taxon>
    </lineage>
</organism>
<dbReference type="EMBL" id="PSQE01000007">
    <property type="protein sequence ID" value="RHN47170.1"/>
    <property type="molecule type" value="Genomic_DNA"/>
</dbReference>
<feature type="region of interest" description="Disordered" evidence="1">
    <location>
        <begin position="35"/>
        <end position="56"/>
    </location>
</feature>
<comment type="caution">
    <text evidence="2">The sequence shown here is derived from an EMBL/GenBank/DDBJ whole genome shotgun (WGS) entry which is preliminary data.</text>
</comment>
<dbReference type="Gramene" id="rna41735">
    <property type="protein sequence ID" value="RHN47170.1"/>
    <property type="gene ID" value="gene41735"/>
</dbReference>